<sequence length="126" mass="14685">MEELESEKNKTDDRASAWIEKSKQLETEVEWTKELANRLDRSNQSLTRENQRLKTQFSTKENDREFLVKQLVTVKKDNVSLQVEIDTLHQQLTLYNCNSSIVCRSLNQLTTESALSRFISKSSDLC</sequence>
<comment type="caution">
    <text evidence="2">The sequence shown here is derived from an EMBL/GenBank/DDBJ whole genome shotgun (WGS) entry which is preliminary data.</text>
</comment>
<dbReference type="AlphaFoldDB" id="A0ABD3ETI4"/>
<organism evidence="2 3">
    <name type="scientific">Phytophthora oleae</name>
    <dbReference type="NCBI Taxonomy" id="2107226"/>
    <lineage>
        <taxon>Eukaryota</taxon>
        <taxon>Sar</taxon>
        <taxon>Stramenopiles</taxon>
        <taxon>Oomycota</taxon>
        <taxon>Peronosporomycetes</taxon>
        <taxon>Peronosporales</taxon>
        <taxon>Peronosporaceae</taxon>
        <taxon>Phytophthora</taxon>
    </lineage>
</organism>
<accession>A0ABD3ETI4</accession>
<name>A0ABD3ETI4_9STRA</name>
<feature type="coiled-coil region" evidence="1">
    <location>
        <begin position="1"/>
        <end position="63"/>
    </location>
</feature>
<proteinExistence type="predicted"/>
<evidence type="ECO:0000256" key="1">
    <source>
        <dbReference type="SAM" id="Coils"/>
    </source>
</evidence>
<dbReference type="Proteomes" id="UP001632037">
    <property type="component" value="Unassembled WGS sequence"/>
</dbReference>
<reference evidence="2 3" key="1">
    <citation type="submission" date="2024-09" db="EMBL/GenBank/DDBJ databases">
        <title>Genome sequencing and assembly of Phytophthora oleae, isolate VK10A, causative agent of rot of olive drupes.</title>
        <authorList>
            <person name="Conti Taguali S."/>
            <person name="Riolo M."/>
            <person name="La Spada F."/>
            <person name="Cacciola S.O."/>
            <person name="Dionisio G."/>
        </authorList>
    </citation>
    <scope>NUCLEOTIDE SEQUENCE [LARGE SCALE GENOMIC DNA]</scope>
    <source>
        <strain evidence="2 3">VK10A</strain>
    </source>
</reference>
<evidence type="ECO:0000313" key="3">
    <source>
        <dbReference type="Proteomes" id="UP001632037"/>
    </source>
</evidence>
<gene>
    <name evidence="2" type="ORF">V7S43_017430</name>
</gene>
<keyword evidence="1" id="KW-0175">Coiled coil</keyword>
<protein>
    <submittedName>
        <fullName evidence="2">Uncharacterized protein</fullName>
    </submittedName>
</protein>
<dbReference type="PANTHER" id="PTHR40515">
    <property type="entry name" value="CILIA- AND FLAGELLA-ASSOCIATED PROTEIN 157"/>
    <property type="match status" value="1"/>
</dbReference>
<dbReference type="EMBL" id="JBIMZQ010000062">
    <property type="protein sequence ID" value="KAL3657627.1"/>
    <property type="molecule type" value="Genomic_DNA"/>
</dbReference>
<keyword evidence="3" id="KW-1185">Reference proteome</keyword>
<evidence type="ECO:0000313" key="2">
    <source>
        <dbReference type="EMBL" id="KAL3657627.1"/>
    </source>
</evidence>
<dbReference type="PANTHER" id="PTHR40515:SF1">
    <property type="entry name" value="CILIA- AND FLAGELLA-ASSOCIATED PROTEIN 157"/>
    <property type="match status" value="1"/>
</dbReference>